<keyword evidence="1" id="KW-0479">Metal-binding</keyword>
<dbReference type="GO" id="GO:0008270">
    <property type="term" value="F:zinc ion binding"/>
    <property type="evidence" value="ECO:0007669"/>
    <property type="project" value="UniProtKB-KW"/>
</dbReference>
<keyword evidence="5" id="KW-0732">Signal</keyword>
<proteinExistence type="predicted"/>
<feature type="domain" description="RING-type" evidence="6">
    <location>
        <begin position="34"/>
        <end position="77"/>
    </location>
</feature>
<evidence type="ECO:0000313" key="8">
    <source>
        <dbReference type="Proteomes" id="UP001620626"/>
    </source>
</evidence>
<comment type="caution">
    <text evidence="7">The sequence shown here is derived from an EMBL/GenBank/DDBJ whole genome shotgun (WGS) entry which is preliminary data.</text>
</comment>
<feature type="chain" id="PRO_5044775395" description="RING-type domain-containing protein" evidence="5">
    <location>
        <begin position="19"/>
        <end position="172"/>
    </location>
</feature>
<dbReference type="AlphaFoldDB" id="A0ABD2M878"/>
<feature type="signal peptide" evidence="5">
    <location>
        <begin position="1"/>
        <end position="18"/>
    </location>
</feature>
<dbReference type="PROSITE" id="PS50089">
    <property type="entry name" value="ZF_RING_2"/>
    <property type="match status" value="1"/>
</dbReference>
<dbReference type="Pfam" id="PF13639">
    <property type="entry name" value="zf-RING_2"/>
    <property type="match status" value="1"/>
</dbReference>
<dbReference type="InterPro" id="IPR013083">
    <property type="entry name" value="Znf_RING/FYVE/PHD"/>
</dbReference>
<keyword evidence="3" id="KW-0862">Zinc</keyword>
<protein>
    <recommendedName>
        <fullName evidence="6">RING-type domain-containing protein</fullName>
    </recommendedName>
</protein>
<accession>A0ABD2M878</accession>
<evidence type="ECO:0000259" key="6">
    <source>
        <dbReference type="PROSITE" id="PS50089"/>
    </source>
</evidence>
<dbReference type="EMBL" id="JBICBT010000089">
    <property type="protein sequence ID" value="KAL3123722.1"/>
    <property type="molecule type" value="Genomic_DNA"/>
</dbReference>
<dbReference type="InterPro" id="IPR001841">
    <property type="entry name" value="Znf_RING"/>
</dbReference>
<evidence type="ECO:0000256" key="4">
    <source>
        <dbReference type="PROSITE-ProRule" id="PRU00175"/>
    </source>
</evidence>
<dbReference type="Gene3D" id="3.30.40.10">
    <property type="entry name" value="Zinc/RING finger domain, C3HC4 (zinc finger)"/>
    <property type="match status" value="1"/>
</dbReference>
<dbReference type="Proteomes" id="UP001620626">
    <property type="component" value="Unassembled WGS sequence"/>
</dbReference>
<keyword evidence="2 4" id="KW-0863">Zinc-finger</keyword>
<gene>
    <name evidence="7" type="ORF">niasHT_002804</name>
</gene>
<dbReference type="SMART" id="SM00184">
    <property type="entry name" value="RING"/>
    <property type="match status" value="1"/>
</dbReference>
<organism evidence="7 8">
    <name type="scientific">Heterodera trifolii</name>
    <dbReference type="NCBI Taxonomy" id="157864"/>
    <lineage>
        <taxon>Eukaryota</taxon>
        <taxon>Metazoa</taxon>
        <taxon>Ecdysozoa</taxon>
        <taxon>Nematoda</taxon>
        <taxon>Chromadorea</taxon>
        <taxon>Rhabditida</taxon>
        <taxon>Tylenchina</taxon>
        <taxon>Tylenchomorpha</taxon>
        <taxon>Tylenchoidea</taxon>
        <taxon>Heteroderidae</taxon>
        <taxon>Heteroderinae</taxon>
        <taxon>Heterodera</taxon>
    </lineage>
</organism>
<evidence type="ECO:0000256" key="1">
    <source>
        <dbReference type="ARBA" id="ARBA00022723"/>
    </source>
</evidence>
<dbReference type="PANTHER" id="PTHR22763:SF192">
    <property type="entry name" value="RING-TYPE DOMAIN-CONTAINING PROTEIN"/>
    <property type="match status" value="1"/>
</dbReference>
<evidence type="ECO:0000256" key="5">
    <source>
        <dbReference type="SAM" id="SignalP"/>
    </source>
</evidence>
<name>A0ABD2M878_9BILA</name>
<sequence>MSICHSLIILCIIIFINASVTAPTRKKRAINDECPICFGRLNSEASKKLPKCDHGIHLKCLKTGFGIDQLSVCPLCRAEITEDFKNLLSGNDQAGPSNSKTEQSHMDELYARSLMYVDEPITMANDAAMAQRIQKQLQEQHDKKLAEEMEKMLKQQREEADAELARRLADQF</sequence>
<evidence type="ECO:0000256" key="2">
    <source>
        <dbReference type="ARBA" id="ARBA00022771"/>
    </source>
</evidence>
<dbReference type="SUPFAM" id="SSF57850">
    <property type="entry name" value="RING/U-box"/>
    <property type="match status" value="1"/>
</dbReference>
<dbReference type="PANTHER" id="PTHR22763">
    <property type="entry name" value="RING ZINC FINGER PROTEIN"/>
    <property type="match status" value="1"/>
</dbReference>
<dbReference type="InterPro" id="IPR050731">
    <property type="entry name" value="HRD1_E3_ubiq-ligases"/>
</dbReference>
<evidence type="ECO:0000313" key="7">
    <source>
        <dbReference type="EMBL" id="KAL3123722.1"/>
    </source>
</evidence>
<keyword evidence="8" id="KW-1185">Reference proteome</keyword>
<reference evidence="7 8" key="1">
    <citation type="submission" date="2024-10" db="EMBL/GenBank/DDBJ databases">
        <authorList>
            <person name="Kim D."/>
        </authorList>
    </citation>
    <scope>NUCLEOTIDE SEQUENCE [LARGE SCALE GENOMIC DNA]</scope>
    <source>
        <strain evidence="7">BH-2024</strain>
    </source>
</reference>
<evidence type="ECO:0000256" key="3">
    <source>
        <dbReference type="ARBA" id="ARBA00022833"/>
    </source>
</evidence>